<keyword evidence="4" id="KW-1185">Reference proteome</keyword>
<dbReference type="STRING" id="644966.Tmar_1204"/>
<dbReference type="Proteomes" id="UP000008915">
    <property type="component" value="Chromosome"/>
</dbReference>
<evidence type="ECO:0000313" key="4">
    <source>
        <dbReference type="Proteomes" id="UP000008915"/>
    </source>
</evidence>
<dbReference type="InterPro" id="IPR031571">
    <property type="entry name" value="RcpC_dom"/>
</dbReference>
<name>E6SL86_THEM7</name>
<dbReference type="OrthoDB" id="2037472at2"/>
<reference evidence="4" key="2">
    <citation type="journal article" date="2010" name="Stand. Genomic Sci.">
        <title>Complete genome sequence of Thermaerobacter marianensis type strain (7p75aT).</title>
        <authorList>
            <person name="Han C."/>
            <person name="Gu W."/>
            <person name="Zhang X."/>
            <person name="Lapidus A."/>
            <person name="Nolan M."/>
            <person name="Copeland A."/>
            <person name="Lucas S."/>
            <person name="Glavina Del Rio T."/>
            <person name="Tice H."/>
            <person name="Cheng J."/>
            <person name="Tapia R."/>
            <person name="Goodwin L."/>
            <person name="Pitluck S."/>
            <person name="Pagani I."/>
            <person name="Ivanova N."/>
            <person name="Mavromatis K."/>
            <person name="Mikhailova N."/>
            <person name="Pati A."/>
            <person name="Chen A."/>
            <person name="Palaniappan K."/>
            <person name="Land M."/>
            <person name="Hauser L."/>
            <person name="Chang Y."/>
            <person name="Jeffries C."/>
            <person name="Schneider S."/>
            <person name="Rohde M."/>
            <person name="Goker M."/>
            <person name="Pukall R."/>
            <person name="Woyke T."/>
            <person name="Bristow J."/>
            <person name="Eisen J."/>
            <person name="Markowitz V."/>
            <person name="Hugenholtz P."/>
            <person name="Kyrpides N."/>
            <person name="Klenk H."/>
            <person name="Detter J."/>
        </authorList>
    </citation>
    <scope>NUCLEOTIDE SEQUENCE [LARGE SCALE GENOMIC DNA]</scope>
    <source>
        <strain evidence="4">ATCC 700841 / DSM 12885 / JCM 10246 / 7p75a</strain>
    </source>
</reference>
<evidence type="ECO:0000259" key="2">
    <source>
        <dbReference type="SMART" id="SM00858"/>
    </source>
</evidence>
<gene>
    <name evidence="3" type="ordered locus">Tmar_1204</name>
</gene>
<dbReference type="SMART" id="SM00858">
    <property type="entry name" value="SAF"/>
    <property type="match status" value="1"/>
</dbReference>
<feature type="compositionally biased region" description="Gly residues" evidence="1">
    <location>
        <begin position="229"/>
        <end position="242"/>
    </location>
</feature>
<accession>E6SL86</accession>
<organism evidence="3 4">
    <name type="scientific">Thermaerobacter marianensis (strain ATCC 700841 / DSM 12885 / JCM 10246 / 7p75a)</name>
    <dbReference type="NCBI Taxonomy" id="644966"/>
    <lineage>
        <taxon>Bacteria</taxon>
        <taxon>Bacillati</taxon>
        <taxon>Bacillota</taxon>
        <taxon>Clostridia</taxon>
        <taxon>Eubacteriales</taxon>
        <taxon>Clostridiales Family XVII. Incertae Sedis</taxon>
        <taxon>Thermaerobacter</taxon>
    </lineage>
</organism>
<sequence>MARISWRAVASLGVALLAGTSAYVLYLDATASLPVVVATQALQAPLKIEPGMVAVSHVPAAAVHPEAVSDPAAVVGRVLRRDVEAGEPLLAADVAAGQGAGLSLYLEEGQQAFFIPARLEQGLGGAVEPGDRVDVIFVGGEGPGAVARTLLENLPVLQVRDEEGRRWEEGRPMGVLVAVSRDQAERLAYALTYGRVFLALAPAAARSGGSAGVTWDNLFVPPLPAAGGGTGPASGSPAGAGGTASTAAPVPPGAGQAGNQPPGPAGAPIPLVDPAWVGEGEDAP</sequence>
<dbReference type="eggNOG" id="COG3745">
    <property type="taxonomic scope" value="Bacteria"/>
</dbReference>
<dbReference type="AlphaFoldDB" id="E6SL86"/>
<dbReference type="NCBIfam" id="TIGR03177">
    <property type="entry name" value="pilus_cpaB"/>
    <property type="match status" value="1"/>
</dbReference>
<dbReference type="Pfam" id="PF08666">
    <property type="entry name" value="SAF"/>
    <property type="match status" value="1"/>
</dbReference>
<dbReference type="Gene3D" id="3.90.1210.10">
    <property type="entry name" value="Antifreeze-like/N-acetylneuraminic acid synthase C-terminal domain"/>
    <property type="match status" value="1"/>
</dbReference>
<dbReference type="HOGENOM" id="CLU_921136_0_0_9"/>
<protein>
    <submittedName>
        <fullName evidence="3">Flp pilus assembly protein CpaB</fullName>
    </submittedName>
</protein>
<feature type="region of interest" description="Disordered" evidence="1">
    <location>
        <begin position="229"/>
        <end position="284"/>
    </location>
</feature>
<feature type="domain" description="SAF" evidence="2">
    <location>
        <begin position="33"/>
        <end position="95"/>
    </location>
</feature>
<dbReference type="CDD" id="cd11614">
    <property type="entry name" value="SAF_CpaB_FlgA_like"/>
    <property type="match status" value="1"/>
</dbReference>
<dbReference type="Pfam" id="PF16976">
    <property type="entry name" value="RcpC"/>
    <property type="match status" value="1"/>
</dbReference>
<feature type="compositionally biased region" description="Low complexity" evidence="1">
    <location>
        <begin position="243"/>
        <end position="260"/>
    </location>
</feature>
<dbReference type="RefSeq" id="WP_013495622.1">
    <property type="nucleotide sequence ID" value="NC_014831.1"/>
</dbReference>
<evidence type="ECO:0000313" key="3">
    <source>
        <dbReference type="EMBL" id="ADU51317.1"/>
    </source>
</evidence>
<evidence type="ECO:0000256" key="1">
    <source>
        <dbReference type="SAM" id="MobiDB-lite"/>
    </source>
</evidence>
<reference evidence="3 4" key="1">
    <citation type="journal article" date="2010" name="Stand. Genomic Sci.">
        <title>Complete genome sequence of Thermaerobacter marianensis type strain (7p75a).</title>
        <authorList>
            <person name="Han C."/>
            <person name="Gu W."/>
            <person name="Zhang X."/>
            <person name="Lapidus A."/>
            <person name="Nolan M."/>
            <person name="Copeland A."/>
            <person name="Lucas S."/>
            <person name="Del Rio T.G."/>
            <person name="Tice H."/>
            <person name="Cheng J.F."/>
            <person name="Tapia R."/>
            <person name="Goodwin L."/>
            <person name="Pitluck S."/>
            <person name="Pagani I."/>
            <person name="Ivanova N."/>
            <person name="Mavromatis K."/>
            <person name="Mikhailova N."/>
            <person name="Pati A."/>
            <person name="Chen A."/>
            <person name="Palaniappan K."/>
            <person name="Land M."/>
            <person name="Hauser L."/>
            <person name="Chang Y.J."/>
            <person name="Jeffries C.D."/>
            <person name="Schneider S."/>
            <person name="Rohde M."/>
            <person name="Goker M."/>
            <person name="Pukall R."/>
            <person name="Woyke T."/>
            <person name="Bristow J."/>
            <person name="Eisen J.A."/>
            <person name="Markowitz V."/>
            <person name="Hugenholtz P."/>
            <person name="Kyrpides N.C."/>
            <person name="Klenk H.P."/>
            <person name="Detter J.C."/>
        </authorList>
    </citation>
    <scope>NUCLEOTIDE SEQUENCE [LARGE SCALE GENOMIC DNA]</scope>
    <source>
        <strain evidence="4">ATCC 700841 / DSM 12885 / JCM 10246 / 7p75a</strain>
    </source>
</reference>
<dbReference type="EMBL" id="CP002344">
    <property type="protein sequence ID" value="ADU51317.1"/>
    <property type="molecule type" value="Genomic_DNA"/>
</dbReference>
<dbReference type="KEGG" id="tmr:Tmar_1204"/>
<dbReference type="InterPro" id="IPR017592">
    <property type="entry name" value="Pilus_assmbl_Flp-typ_CpaB"/>
</dbReference>
<dbReference type="InterPro" id="IPR013974">
    <property type="entry name" value="SAF"/>
</dbReference>
<proteinExistence type="predicted"/>